<keyword evidence="2" id="KW-1185">Reference proteome</keyword>
<dbReference type="Proteomes" id="UP000277811">
    <property type="component" value="Unassembled WGS sequence"/>
</dbReference>
<dbReference type="EMBL" id="UPPP01000080">
    <property type="protein sequence ID" value="VBB07786.1"/>
    <property type="molecule type" value="Genomic_DNA"/>
</dbReference>
<proteinExistence type="predicted"/>
<organism evidence="1 2">
    <name type="scientific">Lucifera butyrica</name>
    <dbReference type="NCBI Taxonomy" id="1351585"/>
    <lineage>
        <taxon>Bacteria</taxon>
        <taxon>Bacillati</taxon>
        <taxon>Bacillota</taxon>
        <taxon>Negativicutes</taxon>
        <taxon>Veillonellales</taxon>
        <taxon>Veillonellaceae</taxon>
        <taxon>Lucifera</taxon>
    </lineage>
</organism>
<evidence type="ECO:0000313" key="2">
    <source>
        <dbReference type="Proteomes" id="UP000277811"/>
    </source>
</evidence>
<accession>A0A498R507</accession>
<sequence>MATSRYELIVYIAECFSPCIKKDGTESFSKVGHAWIGLKDTQTGLNENYGLHSSVDDENNLPGVIDKETLKLFKWSLVTAQNADSYRDVTVKVITADQDFRTIHFPNAFIIDYNERYFDSSGMGEFSLVLRQKADKFTDVQAE</sequence>
<name>A0A498R507_9FIRM</name>
<dbReference type="RefSeq" id="WP_122628713.1">
    <property type="nucleotide sequence ID" value="NZ_UPPP01000080.1"/>
</dbReference>
<dbReference type="OrthoDB" id="9810984at2"/>
<evidence type="ECO:0000313" key="1">
    <source>
        <dbReference type="EMBL" id="VBB07786.1"/>
    </source>
</evidence>
<dbReference type="AlphaFoldDB" id="A0A498R507"/>
<gene>
    <name evidence="1" type="ORF">LUCI_3051</name>
</gene>
<reference evidence="1 2" key="1">
    <citation type="submission" date="2018-06" db="EMBL/GenBank/DDBJ databases">
        <authorList>
            <person name="Strepis N."/>
        </authorList>
    </citation>
    <scope>NUCLEOTIDE SEQUENCE [LARGE SCALE GENOMIC DNA]</scope>
    <source>
        <strain evidence="1">LUCI</strain>
    </source>
</reference>
<protein>
    <submittedName>
        <fullName evidence="1">Uncharacterized protein</fullName>
    </submittedName>
</protein>